<feature type="region of interest" description="Disordered" evidence="1">
    <location>
        <begin position="1"/>
        <end position="22"/>
    </location>
</feature>
<proteinExistence type="predicted"/>
<comment type="caution">
    <text evidence="2">The sequence shown here is derived from an EMBL/GenBank/DDBJ whole genome shotgun (WGS) entry which is preliminary data.</text>
</comment>
<reference evidence="2 3" key="1">
    <citation type="journal article" date="2014" name="Int. J. Syst. Evol. Microbiol.">
        <title>Complete genome sequence of Corynebacterium casei LMG S-19264T (=DSM 44701T), isolated from a smear-ripened cheese.</title>
        <authorList>
            <consortium name="US DOE Joint Genome Institute (JGI-PGF)"/>
            <person name="Walter F."/>
            <person name="Albersmeier A."/>
            <person name="Kalinowski J."/>
            <person name="Ruckert C."/>
        </authorList>
    </citation>
    <scope>NUCLEOTIDE SEQUENCE [LARGE SCALE GENOMIC DNA]</scope>
    <source>
        <strain evidence="2 3">CGMCC 1.12976</strain>
    </source>
</reference>
<keyword evidence="3" id="KW-1185">Reference proteome</keyword>
<protein>
    <recommendedName>
        <fullName evidence="4">DUF3263 domain-containing protein</fullName>
    </recommendedName>
</protein>
<gene>
    <name evidence="2" type="ORF">GCM10011399_10490</name>
</gene>
<dbReference type="Pfam" id="PF11662">
    <property type="entry name" value="DUF3263"/>
    <property type="match status" value="1"/>
</dbReference>
<dbReference type="AlphaFoldDB" id="A0A917EVN4"/>
<dbReference type="Proteomes" id="UP000598775">
    <property type="component" value="Unassembled WGS sequence"/>
</dbReference>
<evidence type="ECO:0000313" key="2">
    <source>
        <dbReference type="EMBL" id="GGF18765.1"/>
    </source>
</evidence>
<accession>A0A917EVN4</accession>
<evidence type="ECO:0008006" key="4">
    <source>
        <dbReference type="Google" id="ProtNLM"/>
    </source>
</evidence>
<evidence type="ECO:0000313" key="3">
    <source>
        <dbReference type="Proteomes" id="UP000598775"/>
    </source>
</evidence>
<feature type="compositionally biased region" description="Basic and acidic residues" evidence="1">
    <location>
        <begin position="12"/>
        <end position="22"/>
    </location>
</feature>
<dbReference type="EMBL" id="BMGP01000002">
    <property type="protein sequence ID" value="GGF18765.1"/>
    <property type="molecule type" value="Genomic_DNA"/>
</dbReference>
<feature type="compositionally biased region" description="Polar residues" evidence="1">
    <location>
        <begin position="1"/>
        <end position="11"/>
    </location>
</feature>
<evidence type="ECO:0000256" key="1">
    <source>
        <dbReference type="SAM" id="MobiDB-lite"/>
    </source>
</evidence>
<name>A0A917EVN4_9MICO</name>
<dbReference type="RefSeq" id="WP_188674900.1">
    <property type="nucleotide sequence ID" value="NZ_BMGP01000002.1"/>
</dbReference>
<dbReference type="InterPro" id="IPR021678">
    <property type="entry name" value="DUF3263"/>
</dbReference>
<organism evidence="2 3">
    <name type="scientific">Subtercola lobariae</name>
    <dbReference type="NCBI Taxonomy" id="1588641"/>
    <lineage>
        <taxon>Bacteria</taxon>
        <taxon>Bacillati</taxon>
        <taxon>Actinomycetota</taxon>
        <taxon>Actinomycetes</taxon>
        <taxon>Micrococcales</taxon>
        <taxon>Microbacteriaceae</taxon>
        <taxon>Subtercola</taxon>
    </lineage>
</organism>
<sequence>MIVADAQSQDRAVSRERATPSQLPERDARILAFERAWWQHAGLKEQAIREEFGLSAARYHQILNRLIDEPAALTTDPMLIKRLRRLRDTRLAARTARLLPRGE</sequence>